<organism evidence="9 10">
    <name type="scientific">Kineosporia babensis</name>
    <dbReference type="NCBI Taxonomy" id="499548"/>
    <lineage>
        <taxon>Bacteria</taxon>
        <taxon>Bacillati</taxon>
        <taxon>Actinomycetota</taxon>
        <taxon>Actinomycetes</taxon>
        <taxon>Kineosporiales</taxon>
        <taxon>Kineosporiaceae</taxon>
        <taxon>Kineosporia</taxon>
    </lineage>
</organism>
<feature type="transmembrane region" description="Helical" evidence="8">
    <location>
        <begin position="279"/>
        <end position="301"/>
    </location>
</feature>
<comment type="similarity">
    <text evidence="2">Belongs to the tellurite-resistance/dicarboxylate transporter (TDT) family.</text>
</comment>
<keyword evidence="4" id="KW-1003">Cell membrane</keyword>
<dbReference type="CDD" id="cd09320">
    <property type="entry name" value="TDT_like_2"/>
    <property type="match status" value="1"/>
</dbReference>
<evidence type="ECO:0000256" key="5">
    <source>
        <dbReference type="ARBA" id="ARBA00022692"/>
    </source>
</evidence>
<name>A0A9X1SV78_9ACTN</name>
<feature type="transmembrane region" description="Helical" evidence="8">
    <location>
        <begin position="342"/>
        <end position="365"/>
    </location>
</feature>
<dbReference type="GO" id="GO:0005886">
    <property type="term" value="C:plasma membrane"/>
    <property type="evidence" value="ECO:0007669"/>
    <property type="project" value="UniProtKB-SubCell"/>
</dbReference>
<reference evidence="9" key="1">
    <citation type="submission" date="2021-11" db="EMBL/GenBank/DDBJ databases">
        <title>Streptomyces corallinus and Kineosporia corallina sp. nov., two new coral-derived marine actinobacteria.</title>
        <authorList>
            <person name="Buangrab K."/>
            <person name="Sutthacheep M."/>
            <person name="Yeemin T."/>
            <person name="Harunari E."/>
            <person name="Igarashi Y."/>
            <person name="Sripreechasak P."/>
            <person name="Kanchanasin P."/>
            <person name="Tanasupawat S."/>
            <person name="Phongsopitanun W."/>
        </authorList>
    </citation>
    <scope>NUCLEOTIDE SEQUENCE</scope>
    <source>
        <strain evidence="9">JCM 31032</strain>
    </source>
</reference>
<dbReference type="Pfam" id="PF03595">
    <property type="entry name" value="SLAC1"/>
    <property type="match status" value="1"/>
</dbReference>
<dbReference type="RefSeq" id="WP_231442862.1">
    <property type="nucleotide sequence ID" value="NZ_JAJOMB010000008.1"/>
</dbReference>
<dbReference type="InterPro" id="IPR038665">
    <property type="entry name" value="Voltage-dep_anion_channel_sf"/>
</dbReference>
<feature type="transmembrane region" description="Helical" evidence="8">
    <location>
        <begin position="30"/>
        <end position="47"/>
    </location>
</feature>
<keyword evidence="10" id="KW-1185">Reference proteome</keyword>
<evidence type="ECO:0000256" key="7">
    <source>
        <dbReference type="ARBA" id="ARBA00023136"/>
    </source>
</evidence>
<keyword evidence="3" id="KW-0813">Transport</keyword>
<dbReference type="GO" id="GO:0055085">
    <property type="term" value="P:transmembrane transport"/>
    <property type="evidence" value="ECO:0007669"/>
    <property type="project" value="InterPro"/>
</dbReference>
<evidence type="ECO:0000256" key="3">
    <source>
        <dbReference type="ARBA" id="ARBA00022448"/>
    </source>
</evidence>
<evidence type="ECO:0000313" key="9">
    <source>
        <dbReference type="EMBL" id="MCD5312535.1"/>
    </source>
</evidence>
<evidence type="ECO:0000256" key="2">
    <source>
        <dbReference type="ARBA" id="ARBA00008566"/>
    </source>
</evidence>
<dbReference type="Gene3D" id="1.50.10.150">
    <property type="entry name" value="Voltage-dependent anion channel"/>
    <property type="match status" value="1"/>
</dbReference>
<evidence type="ECO:0000256" key="6">
    <source>
        <dbReference type="ARBA" id="ARBA00022989"/>
    </source>
</evidence>
<keyword evidence="5 8" id="KW-0812">Transmembrane</keyword>
<keyword evidence="7 8" id="KW-0472">Membrane</keyword>
<gene>
    <name evidence="9" type="ORF">LR394_16630</name>
</gene>
<dbReference type="EMBL" id="JAJOMB010000008">
    <property type="protein sequence ID" value="MCD5312535.1"/>
    <property type="molecule type" value="Genomic_DNA"/>
</dbReference>
<dbReference type="InterPro" id="IPR051629">
    <property type="entry name" value="Sulfite_efflux_TDT"/>
</dbReference>
<proteinExistence type="inferred from homology"/>
<feature type="transmembrane region" description="Helical" evidence="8">
    <location>
        <begin position="100"/>
        <end position="117"/>
    </location>
</feature>
<dbReference type="AlphaFoldDB" id="A0A9X1SV78"/>
<keyword evidence="6 8" id="KW-1133">Transmembrane helix</keyword>
<accession>A0A9X1SV78</accession>
<feature type="transmembrane region" description="Helical" evidence="8">
    <location>
        <begin position="201"/>
        <end position="224"/>
    </location>
</feature>
<comment type="caution">
    <text evidence="9">The sequence shown here is derived from an EMBL/GenBank/DDBJ whole genome shotgun (WGS) entry which is preliminary data.</text>
</comment>
<evidence type="ECO:0000256" key="1">
    <source>
        <dbReference type="ARBA" id="ARBA00004651"/>
    </source>
</evidence>
<dbReference type="PANTHER" id="PTHR31686">
    <property type="match status" value="1"/>
</dbReference>
<sequence>MTVTAPLRPVPAPAPAPARAGLAASVAPNWFAAVMGTGIVATAAVALPNGGEMRAFATCAWLLATALLLLFAGASAAQWIGHRAKAQAHHRHPVIAHFYGAPPMALLTVGAGTLLFGDDLIGARAAVTIAWTLWVLGTALGLASAFAVPYWHFTGALGQASRNPDAAFGGWLMSVVPPMVSAATGAALLPHTPAGQGRLTLLLALYGLFGISLIASIVLITQLWTRLVQHGLPPARLVPTLWIVLGPLGQSATAANLIGRQAGTAIEDPYATALRAFGLVYGLPVLGFALLWAALALALTVRTARSPQGLPFAPTWWAFTFPLGTCVTAAAALGTATGAVALGWLAAFLFTGLLSGWLIAAVGSLNSLRANSRKSAPPVWGYTI</sequence>
<evidence type="ECO:0000313" key="10">
    <source>
        <dbReference type="Proteomes" id="UP001138997"/>
    </source>
</evidence>
<comment type="subcellular location">
    <subcellularLocation>
        <location evidence="1">Cell membrane</location>
        <topology evidence="1">Multi-pass membrane protein</topology>
    </subcellularLocation>
</comment>
<dbReference type="InterPro" id="IPR004695">
    <property type="entry name" value="SLAC1/Mae1/Ssu1/TehA"/>
</dbReference>
<evidence type="ECO:0000256" key="4">
    <source>
        <dbReference type="ARBA" id="ARBA00022475"/>
    </source>
</evidence>
<feature type="transmembrane region" description="Helical" evidence="8">
    <location>
        <begin position="129"/>
        <end position="151"/>
    </location>
</feature>
<dbReference type="Proteomes" id="UP001138997">
    <property type="component" value="Unassembled WGS sequence"/>
</dbReference>
<evidence type="ECO:0000256" key="8">
    <source>
        <dbReference type="SAM" id="Phobius"/>
    </source>
</evidence>
<dbReference type="PANTHER" id="PTHR31686:SF1">
    <property type="entry name" value="SULFITE EFFLUX PUMP SSU1"/>
    <property type="match status" value="1"/>
</dbReference>
<feature type="transmembrane region" description="Helical" evidence="8">
    <location>
        <begin position="59"/>
        <end position="80"/>
    </location>
</feature>
<feature type="transmembrane region" description="Helical" evidence="8">
    <location>
        <begin position="171"/>
        <end position="189"/>
    </location>
</feature>
<protein>
    <submittedName>
        <fullName evidence="9">TDT family transporter</fullName>
    </submittedName>
</protein>
<feature type="transmembrane region" description="Helical" evidence="8">
    <location>
        <begin position="313"/>
        <end position="336"/>
    </location>
</feature>